<organism evidence="3 4">
    <name type="scientific">Massilia timonae</name>
    <dbReference type="NCBI Taxonomy" id="47229"/>
    <lineage>
        <taxon>Bacteria</taxon>
        <taxon>Pseudomonadati</taxon>
        <taxon>Pseudomonadota</taxon>
        <taxon>Betaproteobacteria</taxon>
        <taxon>Burkholderiales</taxon>
        <taxon>Oxalobacteraceae</taxon>
        <taxon>Telluria group</taxon>
        <taxon>Massilia</taxon>
    </lineage>
</organism>
<dbReference type="RefSeq" id="WP_071363050.1">
    <property type="nucleotide sequence ID" value="NZ_DALZDZ010000023.1"/>
</dbReference>
<accession>A0A1S2NGN6</accession>
<keyword evidence="2" id="KW-0732">Signal</keyword>
<proteinExistence type="predicted"/>
<dbReference type="AlphaFoldDB" id="A0A1S2NGN6"/>
<feature type="region of interest" description="Disordered" evidence="1">
    <location>
        <begin position="20"/>
        <end position="88"/>
    </location>
</feature>
<dbReference type="EMBL" id="JRYB01000001">
    <property type="protein sequence ID" value="OIJ43874.1"/>
    <property type="molecule type" value="Genomic_DNA"/>
</dbReference>
<keyword evidence="3" id="KW-0449">Lipoprotein</keyword>
<feature type="compositionally biased region" description="Basic and acidic residues" evidence="1">
    <location>
        <begin position="57"/>
        <end position="66"/>
    </location>
</feature>
<protein>
    <submittedName>
        <fullName evidence="3">Putative lipoprotein</fullName>
    </submittedName>
</protein>
<reference evidence="3 4" key="1">
    <citation type="submission" date="2014-10" db="EMBL/GenBank/DDBJ databases">
        <authorList>
            <person name="Seo M.-J."/>
            <person name="Seok Y.J."/>
            <person name="Cha I.-T."/>
        </authorList>
    </citation>
    <scope>NUCLEOTIDE SEQUENCE [LARGE SCALE GENOMIC DNA]</scope>
    <source>
        <strain evidence="3 4">NEU</strain>
    </source>
</reference>
<dbReference type="PROSITE" id="PS51257">
    <property type="entry name" value="PROKAR_LIPOPROTEIN"/>
    <property type="match status" value="1"/>
</dbReference>
<evidence type="ECO:0000256" key="1">
    <source>
        <dbReference type="SAM" id="MobiDB-lite"/>
    </source>
</evidence>
<feature type="signal peptide" evidence="2">
    <location>
        <begin position="1"/>
        <end position="19"/>
    </location>
</feature>
<evidence type="ECO:0000313" key="3">
    <source>
        <dbReference type="EMBL" id="OIJ43874.1"/>
    </source>
</evidence>
<feature type="compositionally biased region" description="Low complexity" evidence="1">
    <location>
        <begin position="20"/>
        <end position="44"/>
    </location>
</feature>
<name>A0A1S2NGN6_9BURK</name>
<comment type="caution">
    <text evidence="3">The sequence shown here is derived from an EMBL/GenBank/DDBJ whole genome shotgun (WGS) entry which is preliminary data.</text>
</comment>
<evidence type="ECO:0000256" key="2">
    <source>
        <dbReference type="SAM" id="SignalP"/>
    </source>
</evidence>
<dbReference type="Proteomes" id="UP000180246">
    <property type="component" value="Unassembled WGS sequence"/>
</dbReference>
<sequence>MVVSKVPLVLLLAALAGCASPPATEQAPASPPAAAAQQTAANAPLDEPMTGSRIRKRNADGGDRTVKTVGAQDARNALDTSVRPLNSN</sequence>
<feature type="chain" id="PRO_5010373213" evidence="2">
    <location>
        <begin position="20"/>
        <end position="88"/>
    </location>
</feature>
<gene>
    <name evidence="3" type="ORF">LO55_4357</name>
</gene>
<evidence type="ECO:0000313" key="4">
    <source>
        <dbReference type="Proteomes" id="UP000180246"/>
    </source>
</evidence>